<comment type="caution">
    <text evidence="1">The sequence shown here is derived from an EMBL/GenBank/DDBJ whole genome shotgun (WGS) entry which is preliminary data.</text>
</comment>
<evidence type="ECO:0000313" key="2">
    <source>
        <dbReference type="Proteomes" id="UP000028511"/>
    </source>
</evidence>
<reference evidence="1" key="1">
    <citation type="submission" date="2013-07" db="EMBL/GenBank/DDBJ databases">
        <title>Sub-species coevolution in mutualistic symbiosis.</title>
        <authorList>
            <person name="Murfin K."/>
            <person name="Klassen J."/>
            <person name="Lee M."/>
            <person name="Forst S."/>
            <person name="Stock P."/>
            <person name="Goodrich-Blair H."/>
        </authorList>
    </citation>
    <scope>NUCLEOTIDE SEQUENCE [LARGE SCALE GENOMIC DNA]</scope>
    <source>
        <strain evidence="1">Puntauvense</strain>
    </source>
</reference>
<dbReference type="AlphaFoldDB" id="A0A077NBV1"/>
<dbReference type="EMBL" id="CBSW010000059">
    <property type="protein sequence ID" value="CDG95713.1"/>
    <property type="molecule type" value="Genomic_DNA"/>
</dbReference>
<accession>A0A077NBV1</accession>
<sequence>MAKNGGNSGIYMRIQTKIRLAGTVANLTPSRLTVNIFFYKTIYRLSGSPSGGETKLP</sequence>
<gene>
    <name evidence="1" type="ORF">XBP1_1510003</name>
</gene>
<dbReference type="HOGENOM" id="CLU_2995673_0_0_6"/>
<organism evidence="1 2">
    <name type="scientific">Xenorhabdus bovienii str. puntauvense</name>
    <dbReference type="NCBI Taxonomy" id="1398201"/>
    <lineage>
        <taxon>Bacteria</taxon>
        <taxon>Pseudomonadati</taxon>
        <taxon>Pseudomonadota</taxon>
        <taxon>Gammaproteobacteria</taxon>
        <taxon>Enterobacterales</taxon>
        <taxon>Morganellaceae</taxon>
        <taxon>Xenorhabdus</taxon>
    </lineage>
</organism>
<proteinExistence type="predicted"/>
<evidence type="ECO:0000313" key="1">
    <source>
        <dbReference type="EMBL" id="CDG95713.1"/>
    </source>
</evidence>
<protein>
    <submittedName>
        <fullName evidence="1">Uncharacterized protein</fullName>
    </submittedName>
</protein>
<name>A0A077NBV1_XENBV</name>
<dbReference type="Proteomes" id="UP000028511">
    <property type="component" value="Unassembled WGS sequence"/>
</dbReference>